<gene>
    <name evidence="1" type="ORF">KIW84_057466</name>
</gene>
<keyword evidence="2" id="KW-1185">Reference proteome</keyword>
<dbReference type="PANTHER" id="PTHR47481:SF30">
    <property type="entry name" value="CCHC-TYPE DOMAIN-CONTAINING PROTEIN"/>
    <property type="match status" value="1"/>
</dbReference>
<dbReference type="Gramene" id="Psat05G0746600-T1">
    <property type="protein sequence ID" value="KAI5412846.1"/>
    <property type="gene ID" value="KIW84_057466"/>
</dbReference>
<evidence type="ECO:0000313" key="1">
    <source>
        <dbReference type="EMBL" id="KAI5412846.1"/>
    </source>
</evidence>
<proteinExistence type="predicted"/>
<name>A0A9D4X5Z8_PEA</name>
<comment type="caution">
    <text evidence="1">The sequence shown here is derived from an EMBL/GenBank/DDBJ whole genome shotgun (WGS) entry which is preliminary data.</text>
</comment>
<evidence type="ECO:0008006" key="3">
    <source>
        <dbReference type="Google" id="ProtNLM"/>
    </source>
</evidence>
<dbReference type="Proteomes" id="UP001058974">
    <property type="component" value="Chromosome 5"/>
</dbReference>
<protein>
    <recommendedName>
        <fullName evidence="3">Retrotransposon Copia-like N-terminal domain-containing protein</fullName>
    </recommendedName>
</protein>
<dbReference type="AlphaFoldDB" id="A0A9D4X5Z8"/>
<reference evidence="1 2" key="1">
    <citation type="journal article" date="2022" name="Nat. Genet.">
        <title>Improved pea reference genome and pan-genome highlight genomic features and evolutionary characteristics.</title>
        <authorList>
            <person name="Yang T."/>
            <person name="Liu R."/>
            <person name="Luo Y."/>
            <person name="Hu S."/>
            <person name="Wang D."/>
            <person name="Wang C."/>
            <person name="Pandey M.K."/>
            <person name="Ge S."/>
            <person name="Xu Q."/>
            <person name="Li N."/>
            <person name="Li G."/>
            <person name="Huang Y."/>
            <person name="Saxena R.K."/>
            <person name="Ji Y."/>
            <person name="Li M."/>
            <person name="Yan X."/>
            <person name="He Y."/>
            <person name="Liu Y."/>
            <person name="Wang X."/>
            <person name="Xiang C."/>
            <person name="Varshney R.K."/>
            <person name="Ding H."/>
            <person name="Gao S."/>
            <person name="Zong X."/>
        </authorList>
    </citation>
    <scope>NUCLEOTIDE SEQUENCE [LARGE SCALE GENOMIC DNA]</scope>
    <source>
        <strain evidence="1 2">cv. Zhongwan 6</strain>
    </source>
</reference>
<dbReference type="EMBL" id="JAMSHJ010000005">
    <property type="protein sequence ID" value="KAI5412846.1"/>
    <property type="molecule type" value="Genomic_DNA"/>
</dbReference>
<organism evidence="1 2">
    <name type="scientific">Pisum sativum</name>
    <name type="common">Garden pea</name>
    <name type="synonym">Lathyrus oleraceus</name>
    <dbReference type="NCBI Taxonomy" id="3888"/>
    <lineage>
        <taxon>Eukaryota</taxon>
        <taxon>Viridiplantae</taxon>
        <taxon>Streptophyta</taxon>
        <taxon>Embryophyta</taxon>
        <taxon>Tracheophyta</taxon>
        <taxon>Spermatophyta</taxon>
        <taxon>Magnoliopsida</taxon>
        <taxon>eudicotyledons</taxon>
        <taxon>Gunneridae</taxon>
        <taxon>Pentapetalae</taxon>
        <taxon>rosids</taxon>
        <taxon>fabids</taxon>
        <taxon>Fabales</taxon>
        <taxon>Fabaceae</taxon>
        <taxon>Papilionoideae</taxon>
        <taxon>50 kb inversion clade</taxon>
        <taxon>NPAAA clade</taxon>
        <taxon>Hologalegina</taxon>
        <taxon>IRL clade</taxon>
        <taxon>Fabeae</taxon>
        <taxon>Lathyrus</taxon>
    </lineage>
</organism>
<evidence type="ECO:0000313" key="2">
    <source>
        <dbReference type="Proteomes" id="UP001058974"/>
    </source>
</evidence>
<sequence length="171" mass="19966">MASDEDYANTTKNTTCETPPVLQFTSKNIFKTFTQQATLKLDENNFRSWKQHIEGIIRTHKLHRFLVNPNIPPLYLSNEDHTYDSENLAFIWDEIHKYVFTHTNAKSLQLHSELKSITRGEKSIFEYLARVQRFVDILESVDDPISHMDQLEAILDGFLDEFNALASIIQY</sequence>
<accession>A0A9D4X5Z8</accession>
<dbReference type="PANTHER" id="PTHR47481">
    <property type="match status" value="1"/>
</dbReference>